<evidence type="ECO:0000256" key="2">
    <source>
        <dbReference type="ARBA" id="ARBA00022692"/>
    </source>
</evidence>
<feature type="transmembrane region" description="Helical" evidence="6">
    <location>
        <begin position="223"/>
        <end position="245"/>
    </location>
</feature>
<comment type="caution">
    <text evidence="8">The sequence shown here is derived from an EMBL/GenBank/DDBJ whole genome shotgun (WGS) entry which is preliminary data.</text>
</comment>
<feature type="transmembrane region" description="Helical" evidence="6">
    <location>
        <begin position="472"/>
        <end position="494"/>
    </location>
</feature>
<dbReference type="EMBL" id="SRHY01000004">
    <property type="protein sequence ID" value="TFJ93778.1"/>
    <property type="molecule type" value="Genomic_DNA"/>
</dbReference>
<dbReference type="RefSeq" id="WP_135109033.1">
    <property type="nucleotide sequence ID" value="NZ_SRHY01000004.1"/>
</dbReference>
<keyword evidence="5 6" id="KW-0472">Membrane</keyword>
<keyword evidence="4 6" id="KW-1133">Transmembrane helix</keyword>
<comment type="subcellular location">
    <subcellularLocation>
        <location evidence="1">Membrane</location>
        <topology evidence="1">Multi-pass membrane protein</topology>
    </subcellularLocation>
</comment>
<feature type="transmembrane region" description="Helical" evidence="6">
    <location>
        <begin position="72"/>
        <end position="90"/>
    </location>
</feature>
<dbReference type="PANTHER" id="PTHR31566:SF0">
    <property type="entry name" value="CYTOCHROME C BIOGENESIS PROTEIN CCS1, CHLOROPLASTIC"/>
    <property type="match status" value="1"/>
</dbReference>
<sequence length="544" mass="62811">MAKIKCECGHINPEGTVLCEACGKPVEENQHIDGNDKQKLLNMRYDGSARRSQTYNKSIIDKLWNFFSSVKVGVWLIVLALIASGIGTIFPQEQYIPANAVSRDPSIYYEDQYGIFGLIYYQLGFHNLYSSWWYLLLIALIGISLVVCSIDRFVPLYKALKRQKPRRHTQFLKRQRLFSQTDDVTDDDKAKLKSNLKKKRYKVYEENGHLLAEKGRFSRWGPYVNHIGLIIVLIAALLRMTPLMYMEEYVWVREGEQTVIPGTDSEYYLENKEFVLETYDKDDERYQEALEMQGDVVKNYQTNVAIYKDSGEQVAGAKPELDKVTEDEIRLNHPLEVDGFTLFQSGYQNNEFKNMTFKIHETDDNDEKSLGSFTIDLSSPKDKYELDNGFTVAVNQYYPDYELDEGEPRSKTNYPRKPAFVFSVHTPDGEEPEMSFVGVGNNVDPTGENDYKLGIEDFDMRYASGLSVKRDYTLPFFIIGAAIFMIGVIQGMYWQHRRVWIHPEGEGVMVAGHTNKNWFGLKKDIEQVIEDTDVEMVTDQQELK</sequence>
<evidence type="ECO:0000313" key="9">
    <source>
        <dbReference type="Proteomes" id="UP000298484"/>
    </source>
</evidence>
<protein>
    <submittedName>
        <fullName evidence="8">Cytochrome c biogenesis protein ResB</fullName>
    </submittedName>
</protein>
<evidence type="ECO:0000313" key="8">
    <source>
        <dbReference type="EMBL" id="TFJ93778.1"/>
    </source>
</evidence>
<name>A0A4Y9AD07_9BACI</name>
<keyword evidence="2 6" id="KW-0812">Transmembrane</keyword>
<accession>A0A4Y9AD07</accession>
<dbReference type="GO" id="GO:0017004">
    <property type="term" value="P:cytochrome complex assembly"/>
    <property type="evidence" value="ECO:0007669"/>
    <property type="project" value="UniProtKB-KW"/>
</dbReference>
<feature type="transmembrane region" description="Helical" evidence="6">
    <location>
        <begin position="132"/>
        <end position="154"/>
    </location>
</feature>
<dbReference type="InterPro" id="IPR007816">
    <property type="entry name" value="ResB-like_domain"/>
</dbReference>
<dbReference type="Proteomes" id="UP000298484">
    <property type="component" value="Unassembled WGS sequence"/>
</dbReference>
<evidence type="ECO:0000256" key="1">
    <source>
        <dbReference type="ARBA" id="ARBA00004141"/>
    </source>
</evidence>
<evidence type="ECO:0000256" key="4">
    <source>
        <dbReference type="ARBA" id="ARBA00022989"/>
    </source>
</evidence>
<keyword evidence="9" id="KW-1185">Reference proteome</keyword>
<organism evidence="8 9">
    <name type="scientific">Lentibacillus salicampi</name>
    <dbReference type="NCBI Taxonomy" id="175306"/>
    <lineage>
        <taxon>Bacteria</taxon>
        <taxon>Bacillati</taxon>
        <taxon>Bacillota</taxon>
        <taxon>Bacilli</taxon>
        <taxon>Bacillales</taxon>
        <taxon>Bacillaceae</taxon>
        <taxon>Lentibacillus</taxon>
    </lineage>
</organism>
<dbReference type="Pfam" id="PF05140">
    <property type="entry name" value="ResB"/>
    <property type="match status" value="2"/>
</dbReference>
<reference evidence="8 9" key="1">
    <citation type="submission" date="2019-03" db="EMBL/GenBank/DDBJ databases">
        <title>Genome sequence of Lentibacillus salicampi ATCC BAA-719.</title>
        <authorList>
            <person name="Maclea K.S."/>
            <person name="Simoes Junior M."/>
        </authorList>
    </citation>
    <scope>NUCLEOTIDE SEQUENCE [LARGE SCALE GENOMIC DNA]</scope>
    <source>
        <strain evidence="8 9">ATCC BAA-719</strain>
    </source>
</reference>
<gene>
    <name evidence="8" type="ORF">E4U82_05305</name>
</gene>
<evidence type="ECO:0000259" key="7">
    <source>
        <dbReference type="Pfam" id="PF05140"/>
    </source>
</evidence>
<dbReference type="GO" id="GO:0016020">
    <property type="term" value="C:membrane"/>
    <property type="evidence" value="ECO:0007669"/>
    <property type="project" value="UniProtKB-SubCell"/>
</dbReference>
<dbReference type="PANTHER" id="PTHR31566">
    <property type="entry name" value="CYTOCHROME C BIOGENESIS PROTEIN CCS1, CHLOROPLASTIC"/>
    <property type="match status" value="1"/>
</dbReference>
<evidence type="ECO:0000256" key="3">
    <source>
        <dbReference type="ARBA" id="ARBA00022748"/>
    </source>
</evidence>
<feature type="domain" description="ResB-like" evidence="7">
    <location>
        <begin position="70"/>
        <end position="434"/>
    </location>
</feature>
<dbReference type="AlphaFoldDB" id="A0A4Y9AD07"/>
<evidence type="ECO:0000256" key="6">
    <source>
        <dbReference type="SAM" id="Phobius"/>
    </source>
</evidence>
<dbReference type="OrthoDB" id="9770923at2"/>
<evidence type="ECO:0000256" key="5">
    <source>
        <dbReference type="ARBA" id="ARBA00023136"/>
    </source>
</evidence>
<keyword evidence="3" id="KW-0201">Cytochrome c-type biogenesis</keyword>
<proteinExistence type="predicted"/>
<feature type="domain" description="ResB-like" evidence="7">
    <location>
        <begin position="449"/>
        <end position="526"/>
    </location>
</feature>
<dbReference type="InterPro" id="IPR023494">
    <property type="entry name" value="Cyt_c_bgen_Ccs1/CcsB/ResB"/>
</dbReference>